<dbReference type="PROSITE" id="PS50922">
    <property type="entry name" value="TLC"/>
    <property type="match status" value="1"/>
</dbReference>
<evidence type="ECO:0000256" key="4">
    <source>
        <dbReference type="ARBA" id="ARBA00023136"/>
    </source>
</evidence>
<dbReference type="InterPro" id="IPR050846">
    <property type="entry name" value="TLCD"/>
</dbReference>
<dbReference type="PANTHER" id="PTHR13439:SF66">
    <property type="entry name" value="BCDNA.GH12326"/>
    <property type="match status" value="1"/>
</dbReference>
<accession>A0ABM1EMP2</accession>
<feature type="transmembrane region" description="Helical" evidence="6">
    <location>
        <begin position="184"/>
        <end position="207"/>
    </location>
</feature>
<dbReference type="SMART" id="SM00724">
    <property type="entry name" value="TLC"/>
    <property type="match status" value="1"/>
</dbReference>
<dbReference type="GeneID" id="106813756"/>
<sequence length="274" mass="31207">MFVYQYQFGVLLVGTFFFPLLYISLRVLLQRTHISRFGRAIVRDASNKAVSTIQAILCVTSGAIIVANCHDDVMNDRHHLATDYAWFGCPYMLYDVWSMYDVHRRMFSHVEPAALLRHFLCRRGLFIVHHLVLLAVFFPLVVHFRHDRGDFFVGCFYLAEFSTPFVSARSILAKVYQKSSCVYLCNGLAMVVAFVVCRVALFPFMYWCYGQQVGLSIAQVVMSIPLKCNVGCATVLLLQLYWLSVMLVGTYQVICGSNNEIASQEKQNSKQSVS</sequence>
<feature type="transmembrane region" description="Helical" evidence="6">
    <location>
        <begin position="125"/>
        <end position="145"/>
    </location>
</feature>
<evidence type="ECO:0000256" key="1">
    <source>
        <dbReference type="ARBA" id="ARBA00004141"/>
    </source>
</evidence>
<evidence type="ECO:0000256" key="6">
    <source>
        <dbReference type="SAM" id="Phobius"/>
    </source>
</evidence>
<proteinExistence type="predicted"/>
<comment type="subcellular location">
    <subcellularLocation>
        <location evidence="1">Membrane</location>
        <topology evidence="1">Multi-pass membrane protein</topology>
    </subcellularLocation>
</comment>
<evidence type="ECO:0000313" key="8">
    <source>
        <dbReference type="Proteomes" id="UP000695022"/>
    </source>
</evidence>
<keyword evidence="2 5" id="KW-0812">Transmembrane</keyword>
<feature type="domain" description="TLC" evidence="7">
    <location>
        <begin position="40"/>
        <end position="255"/>
    </location>
</feature>
<keyword evidence="8" id="KW-1185">Reference proteome</keyword>
<gene>
    <name evidence="9" type="primary">LOC106813756</name>
</gene>
<reference evidence="9" key="1">
    <citation type="submission" date="2025-08" db="UniProtKB">
        <authorList>
            <consortium name="RefSeq"/>
        </authorList>
    </citation>
    <scope>IDENTIFICATION</scope>
</reference>
<dbReference type="Pfam" id="PF03798">
    <property type="entry name" value="TRAM_LAG1_CLN8"/>
    <property type="match status" value="1"/>
</dbReference>
<dbReference type="Proteomes" id="UP000695022">
    <property type="component" value="Unplaced"/>
</dbReference>
<name>A0ABM1EMP2_PRICU</name>
<evidence type="ECO:0000313" key="9">
    <source>
        <dbReference type="RefSeq" id="XP_014673463.1"/>
    </source>
</evidence>
<feature type="transmembrane region" description="Helical" evidence="6">
    <location>
        <begin position="6"/>
        <end position="29"/>
    </location>
</feature>
<organism evidence="8 9">
    <name type="scientific">Priapulus caudatus</name>
    <name type="common">Priapulid worm</name>
    <dbReference type="NCBI Taxonomy" id="37621"/>
    <lineage>
        <taxon>Eukaryota</taxon>
        <taxon>Metazoa</taxon>
        <taxon>Ecdysozoa</taxon>
        <taxon>Scalidophora</taxon>
        <taxon>Priapulida</taxon>
        <taxon>Priapulimorpha</taxon>
        <taxon>Priapulimorphida</taxon>
        <taxon>Priapulidae</taxon>
        <taxon>Priapulus</taxon>
    </lineage>
</organism>
<feature type="transmembrane region" description="Helical" evidence="6">
    <location>
        <begin position="151"/>
        <end position="172"/>
    </location>
</feature>
<evidence type="ECO:0000259" key="7">
    <source>
        <dbReference type="PROSITE" id="PS50922"/>
    </source>
</evidence>
<dbReference type="PANTHER" id="PTHR13439">
    <property type="entry name" value="CT120 PROTEIN"/>
    <property type="match status" value="1"/>
</dbReference>
<dbReference type="InterPro" id="IPR006634">
    <property type="entry name" value="TLC-dom"/>
</dbReference>
<keyword evidence="3 6" id="KW-1133">Transmembrane helix</keyword>
<keyword evidence="4 5" id="KW-0472">Membrane</keyword>
<protein>
    <submittedName>
        <fullName evidence="9">Protein FAM57A-like</fullName>
    </submittedName>
</protein>
<evidence type="ECO:0000256" key="2">
    <source>
        <dbReference type="ARBA" id="ARBA00022692"/>
    </source>
</evidence>
<evidence type="ECO:0000256" key="5">
    <source>
        <dbReference type="PROSITE-ProRule" id="PRU00205"/>
    </source>
</evidence>
<dbReference type="RefSeq" id="XP_014673463.1">
    <property type="nucleotide sequence ID" value="XM_014817977.1"/>
</dbReference>
<evidence type="ECO:0000256" key="3">
    <source>
        <dbReference type="ARBA" id="ARBA00022989"/>
    </source>
</evidence>